<dbReference type="OrthoDB" id="29523at2759"/>
<dbReference type="EMBL" id="KI913952">
    <property type="protein sequence ID" value="ETW09558.1"/>
    <property type="molecule type" value="Genomic_DNA"/>
</dbReference>
<proteinExistence type="predicted"/>
<dbReference type="VEuPathDB" id="FungiDB:H310_00109"/>
<evidence type="ECO:0000313" key="3">
    <source>
        <dbReference type="EMBL" id="ETW09558.1"/>
    </source>
</evidence>
<dbReference type="Pfam" id="PF01585">
    <property type="entry name" value="G-patch"/>
    <property type="match status" value="1"/>
</dbReference>
<organism evidence="3">
    <name type="scientific">Aphanomyces invadans</name>
    <dbReference type="NCBI Taxonomy" id="157072"/>
    <lineage>
        <taxon>Eukaryota</taxon>
        <taxon>Sar</taxon>
        <taxon>Stramenopiles</taxon>
        <taxon>Oomycota</taxon>
        <taxon>Saprolegniomycetes</taxon>
        <taxon>Saprolegniales</taxon>
        <taxon>Verrucalvaceae</taxon>
        <taxon>Aphanomyces</taxon>
    </lineage>
</organism>
<protein>
    <recommendedName>
        <fullName evidence="2">G-patch domain-containing protein</fullName>
    </recommendedName>
</protein>
<dbReference type="RefSeq" id="XP_008860969.1">
    <property type="nucleotide sequence ID" value="XM_008862747.1"/>
</dbReference>
<evidence type="ECO:0000256" key="1">
    <source>
        <dbReference type="SAM" id="MobiDB-lite"/>
    </source>
</evidence>
<accession>A0A024UV82</accession>
<dbReference type="STRING" id="157072.A0A024UV82"/>
<dbReference type="GO" id="GO:0003676">
    <property type="term" value="F:nucleic acid binding"/>
    <property type="evidence" value="ECO:0007669"/>
    <property type="project" value="InterPro"/>
</dbReference>
<feature type="region of interest" description="Disordered" evidence="1">
    <location>
        <begin position="100"/>
        <end position="136"/>
    </location>
</feature>
<dbReference type="AlphaFoldDB" id="A0A024UV82"/>
<feature type="region of interest" description="Disordered" evidence="1">
    <location>
        <begin position="168"/>
        <end position="207"/>
    </location>
</feature>
<gene>
    <name evidence="3" type="ORF">H310_00109</name>
</gene>
<dbReference type="eggNOG" id="ENOG502S1Q2">
    <property type="taxonomic scope" value="Eukaryota"/>
</dbReference>
<dbReference type="InterPro" id="IPR050656">
    <property type="entry name" value="PINX1"/>
</dbReference>
<feature type="domain" description="G-patch" evidence="2">
    <location>
        <begin position="29"/>
        <end position="75"/>
    </location>
</feature>
<dbReference type="InterPro" id="IPR000467">
    <property type="entry name" value="G_patch_dom"/>
</dbReference>
<dbReference type="SMART" id="SM00443">
    <property type="entry name" value="G_patch"/>
    <property type="match status" value="1"/>
</dbReference>
<evidence type="ECO:0000259" key="2">
    <source>
        <dbReference type="PROSITE" id="PS50174"/>
    </source>
</evidence>
<sequence length="207" mass="22726">MSVATMPLVGKKFQAKLGGMANEAVASGVSSFAKRQMEKMGWTEGKGLGKDEQGMATHIKVKRREENMGVGVETKEKEDQSNQWWYNVYNNVASKIVVDPSSDDETKKAKKAKKKAKKELKRKLEANESNLIDEPTDEQLFAATGGKLFGRRAYGSCKGKLMRDAIQTGKVVTDTVGDGKKREKKSSKKAKKAKRSTDSDDSTDVAA</sequence>
<dbReference type="GeneID" id="20077159"/>
<dbReference type="PANTHER" id="PTHR23149">
    <property type="entry name" value="G PATCH DOMAIN CONTAINING PROTEIN"/>
    <property type="match status" value="1"/>
</dbReference>
<dbReference type="GO" id="GO:0005730">
    <property type="term" value="C:nucleolus"/>
    <property type="evidence" value="ECO:0007669"/>
    <property type="project" value="TreeGrafter"/>
</dbReference>
<feature type="compositionally biased region" description="Basic residues" evidence="1">
    <location>
        <begin position="182"/>
        <end position="194"/>
    </location>
</feature>
<dbReference type="PANTHER" id="PTHR23149:SF9">
    <property type="entry name" value="G PATCH DOMAIN-CONTAINING PROTEIN 4"/>
    <property type="match status" value="1"/>
</dbReference>
<dbReference type="PROSITE" id="PS50174">
    <property type="entry name" value="G_PATCH"/>
    <property type="match status" value="1"/>
</dbReference>
<feature type="compositionally biased region" description="Basic residues" evidence="1">
    <location>
        <begin position="108"/>
        <end position="121"/>
    </location>
</feature>
<reference evidence="3" key="1">
    <citation type="submission" date="2013-12" db="EMBL/GenBank/DDBJ databases">
        <title>The Genome Sequence of Aphanomyces invadans NJM9701.</title>
        <authorList>
            <consortium name="The Broad Institute Genomics Platform"/>
            <person name="Russ C."/>
            <person name="Tyler B."/>
            <person name="van West P."/>
            <person name="Dieguez-Uribeondo J."/>
            <person name="Young S.K."/>
            <person name="Zeng Q."/>
            <person name="Gargeya S."/>
            <person name="Fitzgerald M."/>
            <person name="Abouelleil A."/>
            <person name="Alvarado L."/>
            <person name="Chapman S.B."/>
            <person name="Gainer-Dewar J."/>
            <person name="Goldberg J."/>
            <person name="Griggs A."/>
            <person name="Gujja S."/>
            <person name="Hansen M."/>
            <person name="Howarth C."/>
            <person name="Imamovic A."/>
            <person name="Ireland A."/>
            <person name="Larimer J."/>
            <person name="McCowan C."/>
            <person name="Murphy C."/>
            <person name="Pearson M."/>
            <person name="Poon T.W."/>
            <person name="Priest M."/>
            <person name="Roberts A."/>
            <person name="Saif S."/>
            <person name="Shea T."/>
            <person name="Sykes S."/>
            <person name="Wortman J."/>
            <person name="Nusbaum C."/>
            <person name="Birren B."/>
        </authorList>
    </citation>
    <scope>NUCLEOTIDE SEQUENCE [LARGE SCALE GENOMIC DNA]</scope>
    <source>
        <strain evidence="3">NJM9701</strain>
    </source>
</reference>
<name>A0A024UV82_9STRA</name>